<evidence type="ECO:0000256" key="2">
    <source>
        <dbReference type="PROSITE-ProRule" id="PRU01091"/>
    </source>
</evidence>
<dbReference type="PANTHER" id="PTHR47691">
    <property type="entry name" value="REGULATOR-RELATED"/>
    <property type="match status" value="1"/>
</dbReference>
<dbReference type="Pfam" id="PF25872">
    <property type="entry name" value="HTH_77"/>
    <property type="match status" value="1"/>
</dbReference>
<dbReference type="SUPFAM" id="SSF46894">
    <property type="entry name" value="C-terminal effector domain of the bipartite response regulators"/>
    <property type="match status" value="1"/>
</dbReference>
<organism evidence="4 5">
    <name type="scientific">Bradyrhizobium betae</name>
    <dbReference type="NCBI Taxonomy" id="244734"/>
    <lineage>
        <taxon>Bacteria</taxon>
        <taxon>Pseudomonadati</taxon>
        <taxon>Pseudomonadota</taxon>
        <taxon>Alphaproteobacteria</taxon>
        <taxon>Hyphomicrobiales</taxon>
        <taxon>Nitrobacteraceae</taxon>
        <taxon>Bradyrhizobium</taxon>
    </lineage>
</organism>
<dbReference type="AlphaFoldDB" id="A0A4Q1UPA8"/>
<dbReference type="InterPro" id="IPR058852">
    <property type="entry name" value="HTH_77"/>
</dbReference>
<dbReference type="Gene3D" id="1.25.40.10">
    <property type="entry name" value="Tetratricopeptide repeat domain"/>
    <property type="match status" value="2"/>
</dbReference>
<dbReference type="SUPFAM" id="SSF52540">
    <property type="entry name" value="P-loop containing nucleoside triphosphate hydrolases"/>
    <property type="match status" value="1"/>
</dbReference>
<dbReference type="GO" id="GO:0000160">
    <property type="term" value="P:phosphorelay signal transduction system"/>
    <property type="evidence" value="ECO:0007669"/>
    <property type="project" value="InterPro"/>
</dbReference>
<proteinExistence type="predicted"/>
<dbReference type="EMBL" id="MZXW01000053">
    <property type="protein sequence ID" value="RXT35407.1"/>
    <property type="molecule type" value="Genomic_DNA"/>
</dbReference>
<keyword evidence="1 2" id="KW-0238">DNA-binding</keyword>
<dbReference type="GO" id="GO:0006355">
    <property type="term" value="P:regulation of DNA-templated transcription"/>
    <property type="evidence" value="ECO:0007669"/>
    <property type="project" value="InterPro"/>
</dbReference>
<gene>
    <name evidence="4" type="ORF">B5V03_36730</name>
</gene>
<accession>A0A4Q1UPA8</accession>
<dbReference type="PRINTS" id="PR00364">
    <property type="entry name" value="DISEASERSIST"/>
</dbReference>
<evidence type="ECO:0000256" key="1">
    <source>
        <dbReference type="ARBA" id="ARBA00023125"/>
    </source>
</evidence>
<dbReference type="Pfam" id="PF00486">
    <property type="entry name" value="Trans_reg_C"/>
    <property type="match status" value="1"/>
</dbReference>
<feature type="DNA-binding region" description="OmpR/PhoB-type" evidence="2">
    <location>
        <begin position="24"/>
        <end position="122"/>
    </location>
</feature>
<dbReference type="InterPro" id="IPR011990">
    <property type="entry name" value="TPR-like_helical_dom_sf"/>
</dbReference>
<protein>
    <submittedName>
        <fullName evidence="4">Transcriptional regulator</fullName>
    </submittedName>
</protein>
<evidence type="ECO:0000313" key="4">
    <source>
        <dbReference type="EMBL" id="RXT35407.1"/>
    </source>
</evidence>
<dbReference type="Gene3D" id="3.40.50.300">
    <property type="entry name" value="P-loop containing nucleotide triphosphate hydrolases"/>
    <property type="match status" value="1"/>
</dbReference>
<keyword evidence="5" id="KW-1185">Reference proteome</keyword>
<dbReference type="CDD" id="cd00383">
    <property type="entry name" value="trans_reg_C"/>
    <property type="match status" value="1"/>
</dbReference>
<evidence type="ECO:0000313" key="5">
    <source>
        <dbReference type="Proteomes" id="UP000290819"/>
    </source>
</evidence>
<dbReference type="GO" id="GO:0003677">
    <property type="term" value="F:DNA binding"/>
    <property type="evidence" value="ECO:0007669"/>
    <property type="project" value="UniProtKB-UniRule"/>
</dbReference>
<feature type="domain" description="OmpR/PhoB-type" evidence="3">
    <location>
        <begin position="24"/>
        <end position="122"/>
    </location>
</feature>
<dbReference type="InterPro" id="IPR027417">
    <property type="entry name" value="P-loop_NTPase"/>
</dbReference>
<dbReference type="InterPro" id="IPR016032">
    <property type="entry name" value="Sig_transdc_resp-reg_C-effctor"/>
</dbReference>
<comment type="caution">
    <text evidence="4">The sequence shown here is derived from an EMBL/GenBank/DDBJ whole genome shotgun (WGS) entry which is preliminary data.</text>
</comment>
<reference evidence="4 5" key="1">
    <citation type="submission" date="2017-03" db="EMBL/GenBank/DDBJ databases">
        <authorList>
            <person name="Safronova V.I."/>
            <person name="Sazanova A.L."/>
            <person name="Chirak E.R."/>
        </authorList>
    </citation>
    <scope>NUCLEOTIDE SEQUENCE [LARGE SCALE GENOMIC DNA]</scope>
    <source>
        <strain evidence="4 5">Opo-243</strain>
    </source>
</reference>
<dbReference type="OrthoDB" id="4473689at2"/>
<dbReference type="RefSeq" id="WP_129275350.1">
    <property type="nucleotide sequence ID" value="NZ_MZXW01000053.1"/>
</dbReference>
<sequence>MTPRWQSNNMMAAVGHSAQDESAREIFVFGPFRLDASQRRIERDGSPLQLSGRAFEILLALVRQAGNVVSKTDLIAKTWPGADVEDNSLRVHIAALRKILGDGNGGARYLSTVSGQGYCFVAAVSRPDQRQSAPINPTYHHNLPAHPRHMVGREQAIQDISDKLRAQRFVTVVGPGGIGKTTVVVSTGHALLAEFAGHVHFVGLGETDNAALVPAIVASSFGLLARSNDPTSGLATFLSDKRMLLILDCCEHVIEAAAALAERLHQAAPELHIVATSRELLRVEGEFTYRLAPLPSPPEKAALKAATAIAYPSVKLFVERATAGGGEFALTDANASDVGNLCRRLDGIPLAIELTACHVGTYGARAMVQLLDQHLNLLWEGRRTALPRHRTLRATIEWSYNLLSEPERVVLGRLSVFVGSMTLDAARSVAAATEDDDTILAIIDGLVAKSMLALNTGSQPTRYRLADSTRAYAQEKLAASGDASAISRRHAGYFLGLLEKITGESDRNLSMAADEFANVRAALTWCFSDQGDRRAGVALAAASIPLFFKRSLLAECELWVTRAIEALDETNGSIRHGLVLHTALGATRMLTGQLDELGAKHLSRALELTEKIGDIPGQIRLIDQLHLLQLFVGKYDDALGTARRGEAIALAGNDSAAVARMRVLLSISCQYLGKFVASRSYIEAAMLHPGLEGDIHSGLTLEYPKRAQITFARILWLQGHPDQATQMVRRAISDVIAANHPVMFCRALPWAFDVFFWNGDMDDCEEHIDRFIVEARGHNLAILQMVGEAMKGITLLARNEIGTGLALLRGAIEKLQSRSFGAVAGLRTPLAEALAAADHCDEALDTIDQAIAQARHCNFMMDMPDMLRTKAEVLMHQRNPDLSQAELSLVQALDLARHQGALGYELRAAVGLARLWQRQGRRQEAHDMLAPVYQQFTEGFQTRGLKMAGQLLAELTPQRSCSLAAR</sequence>
<dbReference type="SUPFAM" id="SSF48452">
    <property type="entry name" value="TPR-like"/>
    <property type="match status" value="1"/>
</dbReference>
<dbReference type="InterPro" id="IPR036388">
    <property type="entry name" value="WH-like_DNA-bd_sf"/>
</dbReference>
<dbReference type="SMART" id="SM00862">
    <property type="entry name" value="Trans_reg_C"/>
    <property type="match status" value="1"/>
</dbReference>
<dbReference type="PANTHER" id="PTHR47691:SF3">
    <property type="entry name" value="HTH-TYPE TRANSCRIPTIONAL REGULATOR RV0890C-RELATED"/>
    <property type="match status" value="1"/>
</dbReference>
<evidence type="ECO:0000259" key="3">
    <source>
        <dbReference type="PROSITE" id="PS51755"/>
    </source>
</evidence>
<dbReference type="PROSITE" id="PS51755">
    <property type="entry name" value="OMPR_PHOB"/>
    <property type="match status" value="1"/>
</dbReference>
<dbReference type="Proteomes" id="UP000290819">
    <property type="component" value="Unassembled WGS sequence"/>
</dbReference>
<name>A0A4Q1UPA8_9BRAD</name>
<dbReference type="Gene3D" id="1.10.10.10">
    <property type="entry name" value="Winged helix-like DNA-binding domain superfamily/Winged helix DNA-binding domain"/>
    <property type="match status" value="1"/>
</dbReference>
<dbReference type="InterPro" id="IPR001867">
    <property type="entry name" value="OmpR/PhoB-type_DNA-bd"/>
</dbReference>